<dbReference type="Proteomes" id="UP000217545">
    <property type="component" value="Chromosome"/>
</dbReference>
<gene>
    <name evidence="2" type="ORF">PhaeoP63_01771</name>
</gene>
<name>A0AAC9Z7R7_9RHOB</name>
<proteinExistence type="predicted"/>
<protein>
    <submittedName>
        <fullName evidence="2">Uncharacterized protein</fullName>
    </submittedName>
</protein>
<evidence type="ECO:0000313" key="3">
    <source>
        <dbReference type="Proteomes" id="UP000217545"/>
    </source>
</evidence>
<reference evidence="2 3" key="1">
    <citation type="journal article" date="2017" name="Front. Microbiol.">
        <title>Phaeobacter piscinae sp. nov., a species of the Roseobacter group and potential aquaculture probiont.</title>
        <authorList>
            <person name="Sonnenschein E.C."/>
            <person name="Phippen C.B.W."/>
            <person name="Nielsen K.F."/>
            <person name="Mateiu R.V."/>
            <person name="Melchiorsen J."/>
            <person name="Gram L."/>
            <person name="Overmann J."/>
            <person name="Freese H.M."/>
        </authorList>
    </citation>
    <scope>NUCLEOTIDE SEQUENCE [LARGE SCALE GENOMIC DNA]</scope>
    <source>
        <strain evidence="2 3">P63</strain>
    </source>
</reference>
<organism evidence="2 3">
    <name type="scientific">Phaeobacter gallaeciensis</name>
    <dbReference type="NCBI Taxonomy" id="60890"/>
    <lineage>
        <taxon>Bacteria</taxon>
        <taxon>Pseudomonadati</taxon>
        <taxon>Pseudomonadota</taxon>
        <taxon>Alphaproteobacteria</taxon>
        <taxon>Rhodobacterales</taxon>
        <taxon>Roseobacteraceae</taxon>
        <taxon>Phaeobacter</taxon>
    </lineage>
</organism>
<sequence length="95" mass="10081">MTSHKPAVTGQRSAAKSNPEPVVATGVKLIRLPMEPNKESHPAALYRGPEPKPGELLEFTLDNGVTYQGKVAEATEADGEVLAEFTGPLKVIATK</sequence>
<evidence type="ECO:0000313" key="2">
    <source>
        <dbReference type="EMBL" id="ATF05846.1"/>
    </source>
</evidence>
<accession>A0AAC9Z7R7</accession>
<evidence type="ECO:0000256" key="1">
    <source>
        <dbReference type="SAM" id="MobiDB-lite"/>
    </source>
</evidence>
<dbReference type="GeneID" id="31846176"/>
<dbReference type="EMBL" id="CP010784">
    <property type="protein sequence ID" value="ATF05846.1"/>
    <property type="molecule type" value="Genomic_DNA"/>
</dbReference>
<dbReference type="AlphaFoldDB" id="A0AAC9Z7R7"/>
<dbReference type="RefSeq" id="WP_024097212.1">
    <property type="nucleotide sequence ID" value="NZ_CP010588.1"/>
</dbReference>
<feature type="region of interest" description="Disordered" evidence="1">
    <location>
        <begin position="1"/>
        <end position="22"/>
    </location>
</feature>